<evidence type="ECO:0000256" key="5">
    <source>
        <dbReference type="ARBA" id="ARBA00022723"/>
    </source>
</evidence>
<dbReference type="InterPro" id="IPR015813">
    <property type="entry name" value="Pyrv/PenolPyrv_kinase-like_dom"/>
</dbReference>
<evidence type="ECO:0000256" key="3">
    <source>
        <dbReference type="ARBA" id="ARBA00011994"/>
    </source>
</evidence>
<feature type="domain" description="PEP-utilising enzyme mobile" evidence="10">
    <location>
        <begin position="2"/>
        <end position="69"/>
    </location>
</feature>
<dbReference type="InterPro" id="IPR008279">
    <property type="entry name" value="PEP-util_enz_mobile_dom"/>
</dbReference>
<dbReference type="InterPro" id="IPR000121">
    <property type="entry name" value="PEP_util_C"/>
</dbReference>
<dbReference type="PROSITE" id="PS00370">
    <property type="entry name" value="PEP_ENZYMES_PHOS_SITE"/>
    <property type="match status" value="1"/>
</dbReference>
<comment type="cofactor">
    <cofactor evidence="1">
        <name>Mg(2+)</name>
        <dbReference type="ChEBI" id="CHEBI:18420"/>
    </cofactor>
</comment>
<dbReference type="OrthoDB" id="275161at2759"/>
<dbReference type="Gene3D" id="3.50.30.10">
    <property type="entry name" value="Phosphohistidine domain"/>
    <property type="match status" value="1"/>
</dbReference>
<name>A0A812IPI0_9DINO</name>
<accession>A0A812IPI0</accession>
<dbReference type="InterPro" id="IPR010121">
    <property type="entry name" value="Pyruvate_phosphate_dikinase"/>
</dbReference>
<reference evidence="12" key="1">
    <citation type="submission" date="2021-02" db="EMBL/GenBank/DDBJ databases">
        <authorList>
            <person name="Dougan E. K."/>
            <person name="Rhodes N."/>
            <person name="Thang M."/>
            <person name="Chan C."/>
        </authorList>
    </citation>
    <scope>NUCLEOTIDE SEQUENCE</scope>
</reference>
<evidence type="ECO:0000313" key="12">
    <source>
        <dbReference type="EMBL" id="CAE7041151.1"/>
    </source>
</evidence>
<evidence type="ECO:0000256" key="9">
    <source>
        <dbReference type="ARBA" id="ARBA00022842"/>
    </source>
</evidence>
<keyword evidence="5" id="KW-0479">Metal-binding</keyword>
<keyword evidence="4" id="KW-0808">Transferase</keyword>
<organism evidence="12 13">
    <name type="scientific">Symbiodinium natans</name>
    <dbReference type="NCBI Taxonomy" id="878477"/>
    <lineage>
        <taxon>Eukaryota</taxon>
        <taxon>Sar</taxon>
        <taxon>Alveolata</taxon>
        <taxon>Dinophyceae</taxon>
        <taxon>Suessiales</taxon>
        <taxon>Symbiodiniaceae</taxon>
        <taxon>Symbiodinium</taxon>
    </lineage>
</organism>
<keyword evidence="9" id="KW-0460">Magnesium</keyword>
<evidence type="ECO:0000256" key="6">
    <source>
        <dbReference type="ARBA" id="ARBA00022741"/>
    </source>
</evidence>
<feature type="domain" description="PEP-utilising enzyme C-terminal" evidence="11">
    <location>
        <begin position="89"/>
        <end position="388"/>
    </location>
</feature>
<evidence type="ECO:0000256" key="8">
    <source>
        <dbReference type="ARBA" id="ARBA00022840"/>
    </source>
</evidence>
<dbReference type="Gene3D" id="3.20.20.60">
    <property type="entry name" value="Phosphoenolpyruvate-binding domains"/>
    <property type="match status" value="1"/>
</dbReference>
<dbReference type="EMBL" id="CAJNDS010000302">
    <property type="protein sequence ID" value="CAE7041151.1"/>
    <property type="molecule type" value="Genomic_DNA"/>
</dbReference>
<dbReference type="Pfam" id="PF02896">
    <property type="entry name" value="PEP-utilizers_C"/>
    <property type="match status" value="1"/>
</dbReference>
<comment type="similarity">
    <text evidence="2">Belongs to the PEP-utilizing enzyme family.</text>
</comment>
<keyword evidence="7" id="KW-0418">Kinase</keyword>
<evidence type="ECO:0000313" key="13">
    <source>
        <dbReference type="Proteomes" id="UP000604046"/>
    </source>
</evidence>
<evidence type="ECO:0000256" key="1">
    <source>
        <dbReference type="ARBA" id="ARBA00001946"/>
    </source>
</evidence>
<gene>
    <name evidence="12" type="primary">ppdK</name>
    <name evidence="12" type="ORF">SNAT2548_LOCUS4843</name>
</gene>
<dbReference type="SUPFAM" id="SSF52009">
    <property type="entry name" value="Phosphohistidine domain"/>
    <property type="match status" value="1"/>
</dbReference>
<dbReference type="Proteomes" id="UP000604046">
    <property type="component" value="Unassembled WGS sequence"/>
</dbReference>
<evidence type="ECO:0000259" key="11">
    <source>
        <dbReference type="Pfam" id="PF02896"/>
    </source>
</evidence>
<dbReference type="GO" id="GO:0016301">
    <property type="term" value="F:kinase activity"/>
    <property type="evidence" value="ECO:0007669"/>
    <property type="project" value="UniProtKB-KW"/>
</dbReference>
<dbReference type="Pfam" id="PF00391">
    <property type="entry name" value="PEP-utilizers"/>
    <property type="match status" value="1"/>
</dbReference>
<keyword evidence="8" id="KW-0067">ATP-binding</keyword>
<comment type="caution">
    <text evidence="12">The sequence shown here is derived from an EMBL/GenBank/DDBJ whole genome shotgun (WGS) entry which is preliminary data.</text>
</comment>
<dbReference type="PROSITE" id="PS00742">
    <property type="entry name" value="PEP_ENZYMES_2"/>
    <property type="match status" value="1"/>
</dbReference>
<evidence type="ECO:0000256" key="7">
    <source>
        <dbReference type="ARBA" id="ARBA00022777"/>
    </source>
</evidence>
<dbReference type="InterPro" id="IPR040442">
    <property type="entry name" value="Pyrv_kinase-like_dom_sf"/>
</dbReference>
<dbReference type="AlphaFoldDB" id="A0A812IPI0"/>
<dbReference type="GO" id="GO:0005524">
    <property type="term" value="F:ATP binding"/>
    <property type="evidence" value="ECO:0007669"/>
    <property type="project" value="UniProtKB-KW"/>
</dbReference>
<dbReference type="InterPro" id="IPR023151">
    <property type="entry name" value="PEP_util_CS"/>
</dbReference>
<proteinExistence type="inferred from homology"/>
<dbReference type="GO" id="GO:0046872">
    <property type="term" value="F:metal ion binding"/>
    <property type="evidence" value="ECO:0007669"/>
    <property type="project" value="UniProtKB-KW"/>
</dbReference>
<dbReference type="PANTHER" id="PTHR22931:SF9">
    <property type="entry name" value="PYRUVATE, PHOSPHATE DIKINASE 1, CHLOROPLASTIC"/>
    <property type="match status" value="1"/>
</dbReference>
<evidence type="ECO:0000259" key="10">
    <source>
        <dbReference type="Pfam" id="PF00391"/>
    </source>
</evidence>
<evidence type="ECO:0000256" key="2">
    <source>
        <dbReference type="ARBA" id="ARBA00007837"/>
    </source>
</evidence>
<dbReference type="SUPFAM" id="SSF51621">
    <property type="entry name" value="Phosphoenolpyruvate/pyruvate domain"/>
    <property type="match status" value="1"/>
</dbReference>
<sequence>MTGGITSHAAVVARGMGRPCVVGAARDARGPNAGAGATGAWVDLASGTLRVGDVNVKQGEFIGIDGNTGDVMLGELPTVPPTCSVLGKSFQTLMSWTDEFRTLQVRANAETVADTRQAKEFGAEGLGLVRTEHMFFAGRRIVAMRQMILASDQRERKEALHKLLFMQREDITELFEIMNGLPVTVRLLDPPLHEFINNSETELSAVARAAGIPLERVRRRASELRESNPMLGHRGCRLAITFPEICAMQARAIFGAAAEVKTCQPTVEIMVPLVASLEEFSTIKDIIDKTAEAVQKEEGVKFKYRVGSMIELPRAALQAGRIAEKAEFFSFGTNDLTQTTYGLSRDDVGTFMESYKTKGVMEEDPFVTLDEKGVGEFIKIAMERGQKLSSPVVPLFSFFFWFRVPL</sequence>
<protein>
    <recommendedName>
        <fullName evidence="3">pyruvate, phosphate dikinase</fullName>
        <ecNumber evidence="3">2.7.9.1</ecNumber>
    </recommendedName>
</protein>
<keyword evidence="6" id="KW-0547">Nucleotide-binding</keyword>
<evidence type="ECO:0000256" key="4">
    <source>
        <dbReference type="ARBA" id="ARBA00022679"/>
    </source>
</evidence>
<dbReference type="EC" id="2.7.9.1" evidence="3"/>
<dbReference type="PANTHER" id="PTHR22931">
    <property type="entry name" value="PHOSPHOENOLPYRUVATE DIKINASE-RELATED"/>
    <property type="match status" value="1"/>
</dbReference>
<dbReference type="InterPro" id="IPR018274">
    <property type="entry name" value="PEP_util_AS"/>
</dbReference>
<keyword evidence="13" id="KW-1185">Reference proteome</keyword>
<dbReference type="InterPro" id="IPR036637">
    <property type="entry name" value="Phosphohistidine_dom_sf"/>
</dbReference>
<dbReference type="GO" id="GO:0050242">
    <property type="term" value="F:pyruvate, phosphate dikinase activity"/>
    <property type="evidence" value="ECO:0007669"/>
    <property type="project" value="UniProtKB-EC"/>
</dbReference>